<evidence type="ECO:0000259" key="7">
    <source>
        <dbReference type="Pfam" id="PF02687"/>
    </source>
</evidence>
<dbReference type="InterPro" id="IPR003838">
    <property type="entry name" value="ABC3_permease_C"/>
</dbReference>
<gene>
    <name evidence="9" type="ORF">SAMN06296241_2664</name>
</gene>
<evidence type="ECO:0000313" key="9">
    <source>
        <dbReference type="EMBL" id="SOC81092.1"/>
    </source>
</evidence>
<dbReference type="PANTHER" id="PTHR30287">
    <property type="entry name" value="MEMBRANE COMPONENT OF PREDICTED ABC SUPERFAMILY METABOLITE UPTAKE TRANSPORTER"/>
    <property type="match status" value="1"/>
</dbReference>
<evidence type="ECO:0000313" key="10">
    <source>
        <dbReference type="Proteomes" id="UP000219193"/>
    </source>
</evidence>
<organism evidence="9 10">
    <name type="scientific">Salinimicrobium sediminis</name>
    <dbReference type="NCBI Taxonomy" id="1343891"/>
    <lineage>
        <taxon>Bacteria</taxon>
        <taxon>Pseudomonadati</taxon>
        <taxon>Bacteroidota</taxon>
        <taxon>Flavobacteriia</taxon>
        <taxon>Flavobacteriales</taxon>
        <taxon>Flavobacteriaceae</taxon>
        <taxon>Salinimicrobium</taxon>
    </lineage>
</organism>
<dbReference type="PANTHER" id="PTHR30287:SF1">
    <property type="entry name" value="INNER MEMBRANE PROTEIN"/>
    <property type="match status" value="1"/>
</dbReference>
<keyword evidence="5 6" id="KW-0472">Membrane</keyword>
<dbReference type="Proteomes" id="UP000219193">
    <property type="component" value="Unassembled WGS sequence"/>
</dbReference>
<keyword evidence="2" id="KW-1003">Cell membrane</keyword>
<evidence type="ECO:0000256" key="4">
    <source>
        <dbReference type="ARBA" id="ARBA00022989"/>
    </source>
</evidence>
<dbReference type="AlphaFoldDB" id="A0A285X6Y9"/>
<feature type="domain" description="ABC3 transporter permease C-terminal" evidence="7">
    <location>
        <begin position="265"/>
        <end position="380"/>
    </location>
</feature>
<dbReference type="Pfam" id="PF02687">
    <property type="entry name" value="FtsX"/>
    <property type="match status" value="2"/>
</dbReference>
<feature type="transmembrane region" description="Helical" evidence="6">
    <location>
        <begin position="403"/>
        <end position="421"/>
    </location>
</feature>
<feature type="transmembrane region" description="Helical" evidence="6">
    <location>
        <begin position="427"/>
        <end position="449"/>
    </location>
</feature>
<accession>A0A285X6Y9</accession>
<proteinExistence type="predicted"/>
<feature type="transmembrane region" description="Helical" evidence="6">
    <location>
        <begin position="356"/>
        <end position="382"/>
    </location>
</feature>
<feature type="domain" description="MacB-like periplasmic core" evidence="8">
    <location>
        <begin position="29"/>
        <end position="229"/>
    </location>
</feature>
<evidence type="ECO:0000256" key="6">
    <source>
        <dbReference type="SAM" id="Phobius"/>
    </source>
</evidence>
<dbReference type="OrthoDB" id="9775544at2"/>
<dbReference type="RefSeq" id="WP_097056870.1">
    <property type="nucleotide sequence ID" value="NZ_OCMF01000004.1"/>
</dbReference>
<dbReference type="InterPro" id="IPR038766">
    <property type="entry name" value="Membrane_comp_ABC_pdt"/>
</dbReference>
<dbReference type="InterPro" id="IPR025857">
    <property type="entry name" value="MacB_PCD"/>
</dbReference>
<dbReference type="EMBL" id="OCMF01000004">
    <property type="protein sequence ID" value="SOC81092.1"/>
    <property type="molecule type" value="Genomic_DNA"/>
</dbReference>
<feature type="transmembrane region" description="Helical" evidence="6">
    <location>
        <begin position="478"/>
        <end position="497"/>
    </location>
</feature>
<evidence type="ECO:0000256" key="2">
    <source>
        <dbReference type="ARBA" id="ARBA00022475"/>
    </source>
</evidence>
<feature type="transmembrane region" description="Helical" evidence="6">
    <location>
        <begin position="718"/>
        <end position="741"/>
    </location>
</feature>
<keyword evidence="4 6" id="KW-1133">Transmembrane helix</keyword>
<dbReference type="Pfam" id="PF12704">
    <property type="entry name" value="MacB_PCD"/>
    <property type="match status" value="1"/>
</dbReference>
<evidence type="ECO:0000256" key="1">
    <source>
        <dbReference type="ARBA" id="ARBA00004651"/>
    </source>
</evidence>
<reference evidence="10" key="1">
    <citation type="submission" date="2017-09" db="EMBL/GenBank/DDBJ databases">
        <authorList>
            <person name="Varghese N."/>
            <person name="Submissions S."/>
        </authorList>
    </citation>
    <scope>NUCLEOTIDE SEQUENCE [LARGE SCALE GENOMIC DNA]</scope>
    <source>
        <strain evidence="10">CGMCC 1.12641</strain>
    </source>
</reference>
<dbReference type="GO" id="GO:0005886">
    <property type="term" value="C:plasma membrane"/>
    <property type="evidence" value="ECO:0007669"/>
    <property type="project" value="UniProtKB-SubCell"/>
</dbReference>
<feature type="transmembrane region" description="Helical" evidence="6">
    <location>
        <begin position="773"/>
        <end position="799"/>
    </location>
</feature>
<protein>
    <submittedName>
        <fullName evidence="9">Putative ABC transport system permease protein</fullName>
    </submittedName>
</protein>
<comment type="subcellular location">
    <subcellularLocation>
        <location evidence="1">Cell membrane</location>
        <topology evidence="1">Multi-pass membrane protein</topology>
    </subcellularLocation>
</comment>
<evidence type="ECO:0000256" key="5">
    <source>
        <dbReference type="ARBA" id="ARBA00023136"/>
    </source>
</evidence>
<evidence type="ECO:0000259" key="8">
    <source>
        <dbReference type="Pfam" id="PF12704"/>
    </source>
</evidence>
<keyword evidence="10" id="KW-1185">Reference proteome</keyword>
<feature type="transmembrane region" description="Helical" evidence="6">
    <location>
        <begin position="811"/>
        <end position="834"/>
    </location>
</feature>
<feature type="transmembrane region" description="Helical" evidence="6">
    <location>
        <begin position="307"/>
        <end position="336"/>
    </location>
</feature>
<name>A0A285X6Y9_9FLAO</name>
<keyword evidence="3 6" id="KW-0812">Transmembrane</keyword>
<sequence>MNSTRTKTSFGWLLKMAWRDGKASSRKLILFMASIVLGIAAVVSIQSFGENLKQNIALQSKAMMGADFKINMDQEPTPQVTAIIDSLGGAQAREISFSSMAAFPGKNSTKLVQVRGIEGSFPFYGDMETTPPNAAQQFQKKGGVLLDATAMLQLGLQPGDQIKIGEVTLPILGSLKSVPGSNAFFSSLAPPAIISYDFIEKTGLVQTGSRINYEFYFKDPSTDLEQLDEKLDDRLEEFDADLDTHISTSERLGKRYENFGKFLNLVAFIALLLGCVGIASAINIYIKGKLKAVAILKCLGTTKKQSFMIYLLQIAGMGFLGGILGTIAGLLLQQLFPLLLGDLLPVDVQINFDLQIILMGLLLGVLMSVLFALIPLIGTLYVSPLETLRARSSSNKRSGKAEIAVLSAIFLFILFFSFWLLKDWRYSLAFVLGIIVTFAILAGIAKLFMKVIRENFPTSWGFPARQSLQNLFRPQNQTLTLVLAIGVGTFLISTLYFTRDILLAQASLDSQSNSPNMILLDVQRGQESNVTKTIRDNGSKVIDDIPIVTMRVQSIKGRSVNEIRGDSLSDINGWVLNHEFRVTYRDSLTNSEVLSSGNWTAEVEATNLIPISISDNFAEDAVVEVGDRLTFNVQGVIMNTEVGSIRTVDWSQMQPNFSIVFPKGVLESAPQFRVITTKVENEAASAALQQQLVSLFPNISIIDLRQVLRVVEEILNKIAWLINFMAFFSILTGIIVLLGAVRTSKFQRIRESVLLRTMGARSKQILKILALEYFYLGVLGTLSGILLSFISSLLLAWLLFDATFVPSLFPFLILFPGITLLVMIIGLTNSISVIKSPPLEVLRKESY</sequence>
<evidence type="ECO:0000256" key="3">
    <source>
        <dbReference type="ARBA" id="ARBA00022692"/>
    </source>
</evidence>
<feature type="domain" description="ABC3 transporter permease C-terminal" evidence="7">
    <location>
        <begin position="723"/>
        <end position="838"/>
    </location>
</feature>
<feature type="transmembrane region" description="Helical" evidence="6">
    <location>
        <begin position="262"/>
        <end position="286"/>
    </location>
</feature>